<gene>
    <name evidence="1" type="ORF">TM448B04891_0006</name>
</gene>
<proteinExistence type="predicted"/>
<accession>A0A6M3Y5G2</accession>
<reference evidence="1" key="1">
    <citation type="submission" date="2020-03" db="EMBL/GenBank/DDBJ databases">
        <title>The deep terrestrial virosphere.</title>
        <authorList>
            <person name="Holmfeldt K."/>
            <person name="Nilsson E."/>
            <person name="Simone D."/>
            <person name="Lopez-Fernandez M."/>
            <person name="Wu X."/>
            <person name="de Brujin I."/>
            <person name="Lundin D."/>
            <person name="Andersson A."/>
            <person name="Bertilsson S."/>
            <person name="Dopson M."/>
        </authorList>
    </citation>
    <scope>NUCLEOTIDE SEQUENCE</scope>
    <source>
        <strain evidence="1">TM448B04891</strain>
    </source>
</reference>
<sequence length="86" mass="9577">MNHTPGPWIFCGDHVDDSMGITLFRNTRTFENLNPLDIRLAAAAPDLLEACERVLRAEEWAVTEDRLDSAERVAILRAAIAKAQAD</sequence>
<dbReference type="EMBL" id="MT145109">
    <property type="protein sequence ID" value="QJI03676.1"/>
    <property type="molecule type" value="Genomic_DNA"/>
</dbReference>
<organism evidence="1">
    <name type="scientific">viral metagenome</name>
    <dbReference type="NCBI Taxonomy" id="1070528"/>
    <lineage>
        <taxon>unclassified sequences</taxon>
        <taxon>metagenomes</taxon>
        <taxon>organismal metagenomes</taxon>
    </lineage>
</organism>
<name>A0A6M3Y5G2_9ZZZZ</name>
<protein>
    <submittedName>
        <fullName evidence="1">Uncharacterized protein</fullName>
    </submittedName>
</protein>
<dbReference type="AlphaFoldDB" id="A0A6M3Y5G2"/>
<evidence type="ECO:0000313" key="1">
    <source>
        <dbReference type="EMBL" id="QJI03676.1"/>
    </source>
</evidence>